<reference evidence="9" key="1">
    <citation type="submission" date="2025-05" db="UniProtKB">
        <authorList>
            <consortium name="RefSeq"/>
        </authorList>
    </citation>
    <scope>NUCLEOTIDE SEQUENCE [LARGE SCALE GENOMIC DNA]</scope>
</reference>
<dbReference type="Proteomes" id="UP001652620">
    <property type="component" value="Chromosome 1"/>
</dbReference>
<evidence type="ECO:0000313" key="9">
    <source>
        <dbReference type="Proteomes" id="UP001652620"/>
    </source>
</evidence>
<dbReference type="InterPro" id="IPR052485">
    <property type="entry name" value="MEGF_diff_regulators"/>
</dbReference>
<dbReference type="PANTHER" id="PTHR24052">
    <property type="entry name" value="DELTA-RELATED"/>
    <property type="match status" value="1"/>
</dbReference>
<evidence type="ECO:0000256" key="5">
    <source>
        <dbReference type="SAM" id="Phobius"/>
    </source>
</evidence>
<feature type="transmembrane region" description="Helical" evidence="5">
    <location>
        <begin position="408"/>
        <end position="430"/>
    </location>
</feature>
<keyword evidence="9" id="KW-1185">Reference proteome</keyword>
<dbReference type="Gene3D" id="2.10.25.10">
    <property type="entry name" value="Laminin"/>
    <property type="match status" value="2"/>
</dbReference>
<gene>
    <name evidence="10" type="primary">LOC105232283</name>
</gene>
<keyword evidence="3" id="KW-0245">EGF-like domain</keyword>
<dbReference type="GeneID" id="105232283"/>
<dbReference type="PROSITE" id="PS00022">
    <property type="entry name" value="EGF_1"/>
    <property type="match status" value="2"/>
</dbReference>
<evidence type="ECO:0000256" key="2">
    <source>
        <dbReference type="ARBA" id="ARBA00023157"/>
    </source>
</evidence>
<feature type="disulfide bond" evidence="3">
    <location>
        <begin position="217"/>
        <end position="226"/>
    </location>
</feature>
<evidence type="ECO:0000313" key="10">
    <source>
        <dbReference type="RefSeq" id="XP_049302239.1"/>
    </source>
</evidence>
<feature type="chain" id="PRO_5045743420" evidence="6">
    <location>
        <begin position="31"/>
        <end position="684"/>
    </location>
</feature>
<comment type="caution">
    <text evidence="3">Lacks conserved residue(s) required for the propagation of feature annotation.</text>
</comment>
<keyword evidence="1 6" id="KW-0732">Signal</keyword>
<reference evidence="10" key="2">
    <citation type="submission" date="2025-08" db="UniProtKB">
        <authorList>
            <consortium name="RefSeq"/>
        </authorList>
    </citation>
    <scope>IDENTIFICATION</scope>
    <source>
        <tissue evidence="10">Adult</tissue>
    </source>
</reference>
<evidence type="ECO:0000259" key="8">
    <source>
        <dbReference type="PROSITE" id="PS51041"/>
    </source>
</evidence>
<feature type="domain" description="EMI" evidence="8">
    <location>
        <begin position="76"/>
        <end position="155"/>
    </location>
</feature>
<proteinExistence type="predicted"/>
<dbReference type="InterPro" id="IPR000742">
    <property type="entry name" value="EGF"/>
</dbReference>
<dbReference type="SMART" id="SM00181">
    <property type="entry name" value="EGF"/>
    <property type="match status" value="2"/>
</dbReference>
<dbReference type="Pfam" id="PF07546">
    <property type="entry name" value="EMI"/>
    <property type="match status" value="1"/>
</dbReference>
<keyword evidence="5" id="KW-0472">Membrane</keyword>
<feature type="signal peptide" evidence="6">
    <location>
        <begin position="1"/>
        <end position="30"/>
    </location>
</feature>
<feature type="compositionally biased region" description="Low complexity" evidence="4">
    <location>
        <begin position="575"/>
        <end position="596"/>
    </location>
</feature>
<dbReference type="PANTHER" id="PTHR24052:SF8">
    <property type="entry name" value="NIMROD A, ISOFORM E"/>
    <property type="match status" value="1"/>
</dbReference>
<accession>A0ABM3IZ24</accession>
<evidence type="ECO:0000256" key="3">
    <source>
        <dbReference type="PROSITE-ProRule" id="PRU00076"/>
    </source>
</evidence>
<dbReference type="RefSeq" id="XP_049302239.1">
    <property type="nucleotide sequence ID" value="XM_049446282.1"/>
</dbReference>
<evidence type="ECO:0000256" key="1">
    <source>
        <dbReference type="ARBA" id="ARBA00022729"/>
    </source>
</evidence>
<keyword evidence="5" id="KW-1133">Transmembrane helix</keyword>
<name>A0ABM3IZ24_BACDO</name>
<dbReference type="InterPro" id="IPR011489">
    <property type="entry name" value="EMI_domain"/>
</dbReference>
<keyword evidence="5" id="KW-0812">Transmembrane</keyword>
<dbReference type="PROSITE" id="PS51041">
    <property type="entry name" value="EMI"/>
    <property type="match status" value="1"/>
</dbReference>
<feature type="region of interest" description="Disordered" evidence="4">
    <location>
        <begin position="553"/>
        <end position="600"/>
    </location>
</feature>
<dbReference type="CDD" id="cd00054">
    <property type="entry name" value="EGF_CA"/>
    <property type="match status" value="1"/>
</dbReference>
<dbReference type="PROSITE" id="PS50026">
    <property type="entry name" value="EGF_3"/>
    <property type="match status" value="1"/>
</dbReference>
<feature type="domain" description="EGF-like" evidence="7">
    <location>
        <begin position="192"/>
        <end position="227"/>
    </location>
</feature>
<feature type="compositionally biased region" description="Low complexity" evidence="4">
    <location>
        <begin position="554"/>
        <end position="567"/>
    </location>
</feature>
<evidence type="ECO:0000259" key="7">
    <source>
        <dbReference type="PROSITE" id="PS50026"/>
    </source>
</evidence>
<evidence type="ECO:0000256" key="4">
    <source>
        <dbReference type="SAM" id="MobiDB-lite"/>
    </source>
</evidence>
<evidence type="ECO:0000256" key="6">
    <source>
        <dbReference type="SAM" id="SignalP"/>
    </source>
</evidence>
<organism evidence="9 10">
    <name type="scientific">Bactrocera dorsalis</name>
    <name type="common">Oriental fruit fly</name>
    <name type="synonym">Dacus dorsalis</name>
    <dbReference type="NCBI Taxonomy" id="27457"/>
    <lineage>
        <taxon>Eukaryota</taxon>
        <taxon>Metazoa</taxon>
        <taxon>Ecdysozoa</taxon>
        <taxon>Arthropoda</taxon>
        <taxon>Hexapoda</taxon>
        <taxon>Insecta</taxon>
        <taxon>Pterygota</taxon>
        <taxon>Neoptera</taxon>
        <taxon>Endopterygota</taxon>
        <taxon>Diptera</taxon>
        <taxon>Brachycera</taxon>
        <taxon>Muscomorpha</taxon>
        <taxon>Tephritoidea</taxon>
        <taxon>Tephritidae</taxon>
        <taxon>Bactrocera</taxon>
        <taxon>Bactrocera</taxon>
    </lineage>
</organism>
<protein>
    <submittedName>
        <fullName evidence="10">Uncharacterized protein LOC105232283 isoform X2</fullName>
    </submittedName>
</protein>
<keyword evidence="2 3" id="KW-1015">Disulfide bond</keyword>
<sequence length="684" mass="74530">MKRVKLKAHKNVKPLFSVMLLLSSLPLCLGAQEKLLRINTDLTALPTATVPSAGAFNSPIDASKQDEHGALPLDADSHICVREETYVEQLKVPTMQPVRIRSSQWCMEIPPRCSNYKTEMREVVQIKNVTKTRTIRFCCAGYEGNISINDTVCKPVCRGGCGRGYCQTPDVCSCEPGYTGTHCTQRCDHDHWGDECKQKCKCQNGAVCDNKSGICHCTTGWTGEFCELPCPTGTFGVMCHKACDCVEKRCHPQTGACGDALTPVMPNVTHVMIQTLNSTIVNITHKLDRIANKIVTIATSTLVPPQLTAAPEVIVIKQEDQHTPKIIVHQPGLSGGLLSDLHTAGGKTPEVIHVITAAGADWPTHANGSMIGAAQDAKLSLAGIGGVIESPAHTLAPTPTAAEHDANLLSTLLVLLLIIVVAIGISWLYIYRRYHWQKQRVEAALAARNASFGGASAELGGGSGSTVDATAMSGVGGKSFLKPLPDLPAFTQMVRNKIEGPEFYDAPSNNSSVNTSAYDYARKLSLYSIVSPKSRKGSPDSHLYDEIRYPAAYQQQQQQQQHNFNTQHRQRHHSQQQQHPQHNHPQFSNHQQQQQQHHIHTTNALGQASLSPHAQQLQKPMQHAQISAFIAQQPLTATTLQQQQHHIAHLIIPPQNANFLQVPSASASNVNATNNSATRKVALI</sequence>